<reference evidence="5" key="2">
    <citation type="submission" date="2015-11" db="EMBL/GenBank/DDBJ databases">
        <authorList>
            <person name="Anvar S.Y."/>
        </authorList>
    </citation>
    <scope>NUCLEOTIDE SEQUENCE [LARGE SCALE GENOMIC DNA]</scope>
</reference>
<dbReference type="RefSeq" id="WP_034327844.1">
    <property type="nucleotide sequence ID" value="NZ_CAJTQN010000001.1"/>
</dbReference>
<organism evidence="2 5">
    <name type="scientific">Helicobacter typhlonius</name>
    <dbReference type="NCBI Taxonomy" id="76936"/>
    <lineage>
        <taxon>Bacteria</taxon>
        <taxon>Pseudomonadati</taxon>
        <taxon>Campylobacterota</taxon>
        <taxon>Epsilonproteobacteria</taxon>
        <taxon>Campylobacterales</taxon>
        <taxon>Helicobacteraceae</taxon>
        <taxon>Helicobacter</taxon>
    </lineage>
</organism>
<reference evidence="3 4" key="1">
    <citation type="journal article" date="2014" name="Genome Announc.">
        <title>Draft genome sequences of eight enterohepatic helicobacter species isolated from both laboratory and wild rodents.</title>
        <authorList>
            <person name="Sheh A."/>
            <person name="Shen Z."/>
            <person name="Fox J.G."/>
        </authorList>
    </citation>
    <scope>NUCLEOTIDE SEQUENCE [LARGE SCALE GENOMIC DNA]</scope>
    <source>
        <strain evidence="3 4">MIT 98-6810</strain>
    </source>
</reference>
<accession>A0A099UEH2</accession>
<evidence type="ECO:0000256" key="1">
    <source>
        <dbReference type="SAM" id="Phobius"/>
    </source>
</evidence>
<dbReference type="KEGG" id="hty:BN2458_PEG1833"/>
<dbReference type="EMBL" id="JRPF02000008">
    <property type="protein sequence ID" value="TLD78231.1"/>
    <property type="molecule type" value="Genomic_DNA"/>
</dbReference>
<evidence type="ECO:0000313" key="4">
    <source>
        <dbReference type="Proteomes" id="UP000029925"/>
    </source>
</evidence>
<feature type="transmembrane region" description="Helical" evidence="1">
    <location>
        <begin position="21"/>
        <end position="40"/>
    </location>
</feature>
<gene>
    <name evidence="2" type="ORF">BN2458_PEG1833</name>
    <name evidence="3" type="ORF">LS75_007210</name>
</gene>
<evidence type="ECO:0000313" key="3">
    <source>
        <dbReference type="EMBL" id="TLD78231.1"/>
    </source>
</evidence>
<proteinExistence type="predicted"/>
<evidence type="ECO:0000313" key="2">
    <source>
        <dbReference type="EMBL" id="CUU40716.1"/>
    </source>
</evidence>
<dbReference type="AlphaFoldDB" id="A0A099UEH2"/>
<keyword evidence="1" id="KW-0472">Membrane</keyword>
<keyword evidence="1" id="KW-0812">Transmembrane</keyword>
<evidence type="ECO:0000313" key="5">
    <source>
        <dbReference type="Proteomes" id="UP000064525"/>
    </source>
</evidence>
<dbReference type="Proteomes" id="UP000029925">
    <property type="component" value="Unassembled WGS sequence"/>
</dbReference>
<keyword evidence="1" id="KW-1133">Transmembrane helix</keyword>
<dbReference type="EMBL" id="LN907858">
    <property type="protein sequence ID" value="CUU40716.1"/>
    <property type="molecule type" value="Genomic_DNA"/>
</dbReference>
<keyword evidence="4" id="KW-1185">Reference proteome</keyword>
<protein>
    <submittedName>
        <fullName evidence="2">Uncharacterized protein</fullName>
    </submittedName>
</protein>
<dbReference type="STRING" id="76936.BN2458_PEG1833"/>
<reference evidence="2" key="3">
    <citation type="submission" date="2015-11" db="EMBL/GenBank/DDBJ databases">
        <authorList>
            <person name="Zhang Y."/>
            <person name="Guo Z."/>
        </authorList>
    </citation>
    <scope>NUCLEOTIDE SEQUENCE</scope>
    <source>
        <strain evidence="2">1</strain>
    </source>
</reference>
<name>A0A099UEH2_9HELI</name>
<dbReference type="Proteomes" id="UP000064525">
    <property type="component" value="Chromosome I"/>
</dbReference>
<sequence>MRILSNYDQIRLILVFKKRKWLFGITLVVCMILGSVLVHMQKNSPQNTTPFDSPIQSIEPQMSFFKVQKYRELSLSKDIIQNTLQHFFNEDIITDFRLYAQGGLFDVYMISYADTNPLAEILNTLNEHPITQLTLLNIKTLLPTLENDMKHYAQLIIQNGFFETLDNSLPFDTHKNRPINKHYIYLDKNRIASEKGYAIRSTEVIKSHQSLNSKKIWIFMLIASVMISIFVIFGVESFVKLRRKLKQSS</sequence>
<dbReference type="PATRIC" id="fig|76936.10.peg.1788"/>
<feature type="transmembrane region" description="Helical" evidence="1">
    <location>
        <begin position="216"/>
        <end position="239"/>
    </location>
</feature>